<dbReference type="SMART" id="SM01134">
    <property type="entry name" value="DeoRC"/>
    <property type="match status" value="1"/>
</dbReference>
<proteinExistence type="predicted"/>
<evidence type="ECO:0000313" key="6">
    <source>
        <dbReference type="EMBL" id="ASV73916.1"/>
    </source>
</evidence>
<dbReference type="Gene3D" id="1.10.10.10">
    <property type="entry name" value="Winged helix-like DNA-binding domain superfamily/Winged helix DNA-binding domain"/>
    <property type="match status" value="1"/>
</dbReference>
<dbReference type="KEGG" id="ttf:THTE_1314"/>
<dbReference type="GO" id="GO:0003677">
    <property type="term" value="F:DNA binding"/>
    <property type="evidence" value="ECO:0007669"/>
    <property type="project" value="UniProtKB-KW"/>
</dbReference>
<dbReference type="InterPro" id="IPR050313">
    <property type="entry name" value="Carb_Metab_HTH_regulators"/>
</dbReference>
<evidence type="ECO:0000256" key="1">
    <source>
        <dbReference type="ARBA" id="ARBA00022491"/>
    </source>
</evidence>
<keyword evidence="1" id="KW-0678">Repressor</keyword>
<keyword evidence="3" id="KW-0238">DNA-binding</keyword>
<dbReference type="InterPro" id="IPR036388">
    <property type="entry name" value="WH-like_DNA-bd_sf"/>
</dbReference>
<reference evidence="6 7" key="1">
    <citation type="journal article" name="Front. Microbiol.">
        <title>Sugar Metabolism of the First Thermophilic Planctomycete Thermogutta terrifontis: Comparative Genomic and Transcriptomic Approaches.</title>
        <authorList>
            <person name="Elcheninov A.G."/>
            <person name="Menzel P."/>
            <person name="Gudbergsdottir S.R."/>
            <person name="Slesarev A.I."/>
            <person name="Kadnikov V.V."/>
            <person name="Krogh A."/>
            <person name="Bonch-Osmolovskaya E.A."/>
            <person name="Peng X."/>
            <person name="Kublanov I.V."/>
        </authorList>
    </citation>
    <scope>NUCLEOTIDE SEQUENCE [LARGE SCALE GENOMIC DNA]</scope>
    <source>
        <strain evidence="6 7">R1</strain>
    </source>
</reference>
<dbReference type="Proteomes" id="UP000215086">
    <property type="component" value="Chromosome"/>
</dbReference>
<accession>A0A286RD85</accession>
<evidence type="ECO:0000259" key="5">
    <source>
        <dbReference type="PROSITE" id="PS51000"/>
    </source>
</evidence>
<dbReference type="RefSeq" id="WP_095414385.1">
    <property type="nucleotide sequence ID" value="NZ_CP018477.1"/>
</dbReference>
<keyword evidence="7" id="KW-1185">Reference proteome</keyword>
<sequence>MPAGHPTTTVQERRTQLLELIRSRRFATLDELAGALGVSESTIRRDLEYLEKQGDAKRIHGGALYTGSSPKLPHFETRQPMRWEQKRAIARKAVELISAGDSVLLDGGTTTYEVARLLLGMPLHVVTNSLPVANLLASDPTSDLVFVGGNVCPRTGVTQGPQADAMIASLRVRKAILSVASADEEGFFNNNLLLVETERAMMRAADEVIIVADSSKFGYRSLALLCKLEDVDYVVTDTELPEAWRERLTSAGVRLILASVAESAEEPVLRPVLDAPTQLSPVPTNKV</sequence>
<dbReference type="AlphaFoldDB" id="A0A286RD85"/>
<dbReference type="InterPro" id="IPR014036">
    <property type="entry name" value="DeoR-like_C"/>
</dbReference>
<keyword evidence="4" id="KW-0804">Transcription</keyword>
<dbReference type="InterPro" id="IPR036390">
    <property type="entry name" value="WH_DNA-bd_sf"/>
</dbReference>
<dbReference type="PRINTS" id="PR00037">
    <property type="entry name" value="HTHLACR"/>
</dbReference>
<dbReference type="PROSITE" id="PS00894">
    <property type="entry name" value="HTH_DEOR_1"/>
    <property type="match status" value="1"/>
</dbReference>
<dbReference type="Gene3D" id="3.40.50.1360">
    <property type="match status" value="1"/>
</dbReference>
<evidence type="ECO:0000256" key="3">
    <source>
        <dbReference type="ARBA" id="ARBA00023125"/>
    </source>
</evidence>
<dbReference type="Pfam" id="PF00455">
    <property type="entry name" value="DeoRC"/>
    <property type="match status" value="1"/>
</dbReference>
<dbReference type="SUPFAM" id="SSF100950">
    <property type="entry name" value="NagB/RpiA/CoA transferase-like"/>
    <property type="match status" value="1"/>
</dbReference>
<dbReference type="PROSITE" id="PS51000">
    <property type="entry name" value="HTH_DEOR_2"/>
    <property type="match status" value="1"/>
</dbReference>
<evidence type="ECO:0000256" key="4">
    <source>
        <dbReference type="ARBA" id="ARBA00023163"/>
    </source>
</evidence>
<feature type="domain" description="HTH deoR-type" evidence="5">
    <location>
        <begin position="10"/>
        <end position="65"/>
    </location>
</feature>
<dbReference type="Pfam" id="PF08220">
    <property type="entry name" value="HTH_DeoR"/>
    <property type="match status" value="1"/>
</dbReference>
<dbReference type="InterPro" id="IPR001034">
    <property type="entry name" value="DeoR_HTH"/>
</dbReference>
<dbReference type="OrthoDB" id="9797223at2"/>
<dbReference type="InterPro" id="IPR037171">
    <property type="entry name" value="NagB/RpiA_transferase-like"/>
</dbReference>
<organism evidence="6 7">
    <name type="scientific">Thermogutta terrifontis</name>
    <dbReference type="NCBI Taxonomy" id="1331910"/>
    <lineage>
        <taxon>Bacteria</taxon>
        <taxon>Pseudomonadati</taxon>
        <taxon>Planctomycetota</taxon>
        <taxon>Planctomycetia</taxon>
        <taxon>Pirellulales</taxon>
        <taxon>Thermoguttaceae</taxon>
        <taxon>Thermogutta</taxon>
    </lineage>
</organism>
<dbReference type="SMART" id="SM00420">
    <property type="entry name" value="HTH_DEOR"/>
    <property type="match status" value="1"/>
</dbReference>
<dbReference type="GO" id="GO:0003700">
    <property type="term" value="F:DNA-binding transcription factor activity"/>
    <property type="evidence" value="ECO:0007669"/>
    <property type="project" value="InterPro"/>
</dbReference>
<gene>
    <name evidence="6" type="ORF">THTE_1314</name>
</gene>
<dbReference type="InterPro" id="IPR018356">
    <property type="entry name" value="Tscrpt_reg_HTH_DeoR_CS"/>
</dbReference>
<dbReference type="PANTHER" id="PTHR30363:SF4">
    <property type="entry name" value="GLYCEROL-3-PHOSPHATE REGULON REPRESSOR"/>
    <property type="match status" value="1"/>
</dbReference>
<evidence type="ECO:0000256" key="2">
    <source>
        <dbReference type="ARBA" id="ARBA00023015"/>
    </source>
</evidence>
<dbReference type="PANTHER" id="PTHR30363">
    <property type="entry name" value="HTH-TYPE TRANSCRIPTIONAL REGULATOR SRLR-RELATED"/>
    <property type="match status" value="1"/>
</dbReference>
<evidence type="ECO:0000313" key="7">
    <source>
        <dbReference type="Proteomes" id="UP000215086"/>
    </source>
</evidence>
<protein>
    <submittedName>
        <fullName evidence="6">Transcriptional regulator, DeoR family</fullName>
    </submittedName>
</protein>
<dbReference type="SUPFAM" id="SSF46785">
    <property type="entry name" value="Winged helix' DNA-binding domain"/>
    <property type="match status" value="1"/>
</dbReference>
<name>A0A286RD85_9BACT</name>
<dbReference type="EMBL" id="CP018477">
    <property type="protein sequence ID" value="ASV73916.1"/>
    <property type="molecule type" value="Genomic_DNA"/>
</dbReference>
<keyword evidence="2" id="KW-0805">Transcription regulation</keyword>